<dbReference type="Proteomes" id="UP000095765">
    <property type="component" value="Unassembled WGS sequence"/>
</dbReference>
<proteinExistence type="predicted"/>
<dbReference type="RefSeq" id="WP_341421147.1">
    <property type="nucleotide sequence ID" value="NZ_CABIWA010000028.1"/>
</dbReference>
<dbReference type="Gene3D" id="3.20.80.10">
    <property type="entry name" value="Regulatory factor, effector binding domain"/>
    <property type="match status" value="1"/>
</dbReference>
<dbReference type="AlphaFoldDB" id="A0A174V3J6"/>
<evidence type="ECO:0000313" key="1">
    <source>
        <dbReference type="EMBL" id="CUQ26600.1"/>
    </source>
</evidence>
<dbReference type="InterPro" id="IPR011256">
    <property type="entry name" value="Reg_factor_effector_dom_sf"/>
</dbReference>
<evidence type="ECO:0000313" key="2">
    <source>
        <dbReference type="Proteomes" id="UP000095765"/>
    </source>
</evidence>
<protein>
    <recommendedName>
        <fullName evidence="3">AraC family transcriptional regulator</fullName>
    </recommendedName>
</protein>
<accession>A0A174V3J6</accession>
<organism evidence="1 2">
    <name type="scientific">Anaerotruncus colihominis</name>
    <dbReference type="NCBI Taxonomy" id="169435"/>
    <lineage>
        <taxon>Bacteria</taxon>
        <taxon>Bacillati</taxon>
        <taxon>Bacillota</taxon>
        <taxon>Clostridia</taxon>
        <taxon>Eubacteriales</taxon>
        <taxon>Oscillospiraceae</taxon>
        <taxon>Anaerotruncus</taxon>
    </lineage>
</organism>
<dbReference type="EMBL" id="CZBE01000055">
    <property type="protein sequence ID" value="CUQ26600.1"/>
    <property type="molecule type" value="Genomic_DNA"/>
</dbReference>
<name>A0A174V3J6_9FIRM</name>
<reference evidence="1 2" key="1">
    <citation type="submission" date="2015-09" db="EMBL/GenBank/DDBJ databases">
        <authorList>
            <consortium name="Pathogen Informatics"/>
        </authorList>
    </citation>
    <scope>NUCLEOTIDE SEQUENCE [LARGE SCALE GENOMIC DNA]</scope>
    <source>
        <strain evidence="1 2">2789STDY5834939</strain>
    </source>
</reference>
<sequence>MVKVIKKSFVVIGKEGSTLDGEGFIQKLWDDANSHFGEVAHLAKKDANGGIVGIWGAMSDIYRSFKPWEDGFSKGLYLAGVECVDNAEAPEGWTKWIIPDYEYMLLKTIRECLKKPLDK</sequence>
<gene>
    <name evidence="1" type="ORF">ERS852551_03764</name>
</gene>
<evidence type="ECO:0008006" key="3">
    <source>
        <dbReference type="Google" id="ProtNLM"/>
    </source>
</evidence>